<feature type="region of interest" description="Disordered" evidence="1">
    <location>
        <begin position="527"/>
        <end position="575"/>
    </location>
</feature>
<sequence length="698" mass="71653">MSKQTSLVQYLAYAGIALSNGVLSSSIVSRQANGAVDTSVFLRRAYHSSAVFDGWVYVDGGDFSYLHNNGSVVYQYSDTLIAIDLSKDWTNGSVLLHSNSKPSGAPSLESGGIWVDDKGGVLYTGFAGSSSVFGDGASYPQGLWSITPDGKGGGSWQNLNGSTDSDFTDQPRASKVSVASSAGSGFSLSGFFGNSSSLQQIPFGGIFSYDFSSKTTSGPNFSGGPNSAGGGGGFRQSGGLIYTPNFGNKGILVSIGGDQSSSNGVPGGGSGSNNNGISTSDLASFSSVQIYDVNSQNWYDQKTSGSIPTSRKDFCMTGVASASDSTYDILVYAGWDGNRGSSSVHFDEAFVLTLPGFNWVQANYTARHPRYGLTCHSLGGGQALTVGGVDPTQKGTNGEDPFKAGFDTPDPFVQGLAVFDLSGLAWKASYSSKQAAGSYTPAPAVMDYYDAHGRTPLAGFSSSSLQSIITTQDFSPSAGDNDDDDSSSSSSSSSRRAGTIAGGVLGGLAGIASAGGLLLYLARRRKRRQNQDRMHTLAAEGGDRSASHPYPFSPSGFYNLPRRGRRGGGDDDNVDAANAMAMADMAPPPSYAVAAATHGHGGNEKGSGAGPEMGSGSPSSSSSSSSSGMVHEAPGGRENQIHELAPPTPQAQPQAAQPDPRVSGMTQLSGVTGLSGSTQLSGTGATELPVGGDRYELP</sequence>
<proteinExistence type="predicted"/>
<dbReference type="EMBL" id="JAULSR010000001">
    <property type="protein sequence ID" value="KAK0635505.1"/>
    <property type="molecule type" value="Genomic_DNA"/>
</dbReference>
<gene>
    <name evidence="3" type="ORF">B0T17DRAFT_46228</name>
</gene>
<keyword evidence="2" id="KW-1133">Transmembrane helix</keyword>
<feature type="region of interest" description="Disordered" evidence="1">
    <location>
        <begin position="591"/>
        <end position="698"/>
    </location>
</feature>
<evidence type="ECO:0000256" key="1">
    <source>
        <dbReference type="SAM" id="MobiDB-lite"/>
    </source>
</evidence>
<feature type="transmembrane region" description="Helical" evidence="2">
    <location>
        <begin position="500"/>
        <end position="521"/>
    </location>
</feature>
<comment type="caution">
    <text evidence="3">The sequence shown here is derived from an EMBL/GenBank/DDBJ whole genome shotgun (WGS) entry which is preliminary data.</text>
</comment>
<feature type="compositionally biased region" description="Low complexity" evidence="1">
    <location>
        <begin position="487"/>
        <end position="497"/>
    </location>
</feature>
<name>A0AA39XM23_9PEZI</name>
<evidence type="ECO:0000256" key="2">
    <source>
        <dbReference type="SAM" id="Phobius"/>
    </source>
</evidence>
<feature type="compositionally biased region" description="Basic and acidic residues" evidence="1">
    <location>
        <begin position="529"/>
        <end position="546"/>
    </location>
</feature>
<dbReference type="InterPro" id="IPR015915">
    <property type="entry name" value="Kelch-typ_b-propeller"/>
</dbReference>
<feature type="region of interest" description="Disordered" evidence="1">
    <location>
        <begin position="472"/>
        <end position="497"/>
    </location>
</feature>
<dbReference type="Proteomes" id="UP001174934">
    <property type="component" value="Unassembled WGS sequence"/>
</dbReference>
<reference evidence="3" key="1">
    <citation type="submission" date="2023-06" db="EMBL/GenBank/DDBJ databases">
        <title>Genome-scale phylogeny and comparative genomics of the fungal order Sordariales.</title>
        <authorList>
            <consortium name="Lawrence Berkeley National Laboratory"/>
            <person name="Hensen N."/>
            <person name="Bonometti L."/>
            <person name="Westerberg I."/>
            <person name="Brannstrom I.O."/>
            <person name="Guillou S."/>
            <person name="Cros-Aarteil S."/>
            <person name="Calhoun S."/>
            <person name="Haridas S."/>
            <person name="Kuo A."/>
            <person name="Mondo S."/>
            <person name="Pangilinan J."/>
            <person name="Riley R."/>
            <person name="LaButti K."/>
            <person name="Andreopoulos B."/>
            <person name="Lipzen A."/>
            <person name="Chen C."/>
            <person name="Yanf M."/>
            <person name="Daum C."/>
            <person name="Ng V."/>
            <person name="Clum A."/>
            <person name="Steindorff A."/>
            <person name="Ohm R."/>
            <person name="Martin F."/>
            <person name="Silar P."/>
            <person name="Natvig D."/>
            <person name="Lalanne C."/>
            <person name="Gautier V."/>
            <person name="Ament-velasquez S.L."/>
            <person name="Kruys A."/>
            <person name="Hutchinson M.I."/>
            <person name="Powell A.J."/>
            <person name="Barry K."/>
            <person name="Miller A.N."/>
            <person name="Grigoriev I.V."/>
            <person name="Debuchy R."/>
            <person name="Gladieux P."/>
            <person name="Thoren M.H."/>
            <person name="Johannesson H."/>
        </authorList>
    </citation>
    <scope>NUCLEOTIDE SEQUENCE</scope>
    <source>
        <strain evidence="3">SMH3391-2</strain>
    </source>
</reference>
<protein>
    <submittedName>
        <fullName evidence="3">Uncharacterized protein</fullName>
    </submittedName>
</protein>
<feature type="compositionally biased region" description="Low complexity" evidence="1">
    <location>
        <begin position="614"/>
        <end position="629"/>
    </location>
</feature>
<evidence type="ECO:0000313" key="4">
    <source>
        <dbReference type="Proteomes" id="UP001174934"/>
    </source>
</evidence>
<evidence type="ECO:0000313" key="3">
    <source>
        <dbReference type="EMBL" id="KAK0635505.1"/>
    </source>
</evidence>
<keyword evidence="2" id="KW-0812">Transmembrane</keyword>
<dbReference type="AlphaFoldDB" id="A0AA39XM23"/>
<keyword evidence="4" id="KW-1185">Reference proteome</keyword>
<keyword evidence="2" id="KW-0472">Membrane</keyword>
<dbReference type="SUPFAM" id="SSF117281">
    <property type="entry name" value="Kelch motif"/>
    <property type="match status" value="1"/>
</dbReference>
<accession>A0AA39XM23</accession>
<organism evidence="3 4">
    <name type="scientific">Bombardia bombarda</name>
    <dbReference type="NCBI Taxonomy" id="252184"/>
    <lineage>
        <taxon>Eukaryota</taxon>
        <taxon>Fungi</taxon>
        <taxon>Dikarya</taxon>
        <taxon>Ascomycota</taxon>
        <taxon>Pezizomycotina</taxon>
        <taxon>Sordariomycetes</taxon>
        <taxon>Sordariomycetidae</taxon>
        <taxon>Sordariales</taxon>
        <taxon>Lasiosphaeriaceae</taxon>
        <taxon>Bombardia</taxon>
    </lineage>
</organism>
<feature type="compositionally biased region" description="Gly residues" evidence="1">
    <location>
        <begin position="604"/>
        <end position="613"/>
    </location>
</feature>
<feature type="compositionally biased region" description="Low complexity" evidence="1">
    <location>
        <begin position="651"/>
        <end position="684"/>
    </location>
</feature>